<dbReference type="RefSeq" id="WP_286263793.1">
    <property type="nucleotide sequence ID" value="NZ_AP028056.1"/>
</dbReference>
<dbReference type="SUPFAM" id="SSF51735">
    <property type="entry name" value="NAD(P)-binding Rossmann-fold domains"/>
    <property type="match status" value="1"/>
</dbReference>
<dbReference type="KEGG" id="broo:brsh051_15740"/>
<proteinExistence type="inferred from homology"/>
<evidence type="ECO:0000313" key="3">
    <source>
        <dbReference type="EMBL" id="BEH02293.1"/>
    </source>
</evidence>
<dbReference type="GO" id="GO:0016491">
    <property type="term" value="F:oxidoreductase activity"/>
    <property type="evidence" value="ECO:0007669"/>
    <property type="project" value="UniProtKB-KW"/>
</dbReference>
<sequence length="270" mass="27925">MRDRIGLISGATSGVGGAIVAERLAHGDSVIAVGRSVERLADLRDATPASVGTGKLLTLSADLSTREGQTLLRSAIEASAPDGLDYLVHAAFGHIGEDEGKSIADITQEELVEFLSNSVILAHLTVQTCLPSLLRKRGSQLVFIVADWGLPQHNVLLYGESEGGAVGSEPYVSAKYALTGLASALEIQQDVRVTAVYPGVIASAALDTAGEPTFLTLDATDDEVAAAGYSVPEAAIPLSDIVAAVSFALSTRATVKTISIRPTGRGYIGV</sequence>
<accession>A0AAN0MGJ8</accession>
<dbReference type="CDD" id="cd05233">
    <property type="entry name" value="SDR_c"/>
    <property type="match status" value="1"/>
</dbReference>
<dbReference type="AlphaFoldDB" id="A0AAN0MGJ8"/>
<dbReference type="PRINTS" id="PR00081">
    <property type="entry name" value="GDHRDH"/>
</dbReference>
<keyword evidence="2" id="KW-0560">Oxidoreductase</keyword>
<dbReference type="Gene3D" id="3.40.50.720">
    <property type="entry name" value="NAD(P)-binding Rossmann-like Domain"/>
    <property type="match status" value="1"/>
</dbReference>
<organism evidence="3 4">
    <name type="scientific">Brooklawnia propionicigenes</name>
    <dbReference type="NCBI Taxonomy" id="3041175"/>
    <lineage>
        <taxon>Bacteria</taxon>
        <taxon>Bacillati</taxon>
        <taxon>Actinomycetota</taxon>
        <taxon>Actinomycetes</taxon>
        <taxon>Propionibacteriales</taxon>
        <taxon>Propionibacteriaceae</taxon>
        <taxon>Brooklawnia</taxon>
    </lineage>
</organism>
<gene>
    <name evidence="3" type="ORF">brsh051_15740</name>
</gene>
<keyword evidence="4" id="KW-1185">Reference proteome</keyword>
<dbReference type="InterPro" id="IPR002347">
    <property type="entry name" value="SDR_fam"/>
</dbReference>
<name>A0AAN0MGJ8_9ACTN</name>
<dbReference type="Proteomes" id="UP001431656">
    <property type="component" value="Chromosome"/>
</dbReference>
<evidence type="ECO:0000256" key="1">
    <source>
        <dbReference type="ARBA" id="ARBA00006484"/>
    </source>
</evidence>
<reference evidence="3" key="1">
    <citation type="journal article" date="2024" name="Int. J. Syst. Evol. Microbiol.">
        <title>Brooklawnia propionicigenes sp. nov., a facultatively anaerobic, propionate-producing bacterium isolated from a methanogenic reactor treating waste from cattle farms.</title>
        <authorList>
            <person name="Akita Y."/>
            <person name="Ueki A."/>
            <person name="Tonouchi A."/>
            <person name="Sugawara Y."/>
            <person name="Honma S."/>
            <person name="Kaku N."/>
            <person name="Ueki K."/>
        </authorList>
    </citation>
    <scope>NUCLEOTIDE SEQUENCE</scope>
    <source>
        <strain evidence="3">SH051</strain>
    </source>
</reference>
<comment type="similarity">
    <text evidence="1">Belongs to the short-chain dehydrogenases/reductases (SDR) family.</text>
</comment>
<dbReference type="PANTHER" id="PTHR42901:SF1">
    <property type="entry name" value="ALCOHOL DEHYDROGENASE"/>
    <property type="match status" value="1"/>
</dbReference>
<evidence type="ECO:0000313" key="4">
    <source>
        <dbReference type="Proteomes" id="UP001431656"/>
    </source>
</evidence>
<protein>
    <submittedName>
        <fullName evidence="3">Uncharacterized protein</fullName>
    </submittedName>
</protein>
<dbReference type="Pfam" id="PF00106">
    <property type="entry name" value="adh_short"/>
    <property type="match status" value="1"/>
</dbReference>
<dbReference type="PANTHER" id="PTHR42901">
    <property type="entry name" value="ALCOHOL DEHYDROGENASE"/>
    <property type="match status" value="1"/>
</dbReference>
<dbReference type="InterPro" id="IPR036291">
    <property type="entry name" value="NAD(P)-bd_dom_sf"/>
</dbReference>
<evidence type="ECO:0000256" key="2">
    <source>
        <dbReference type="ARBA" id="ARBA00023002"/>
    </source>
</evidence>
<dbReference type="EMBL" id="AP028056">
    <property type="protein sequence ID" value="BEH02293.1"/>
    <property type="molecule type" value="Genomic_DNA"/>
</dbReference>